<dbReference type="InterPro" id="IPR019775">
    <property type="entry name" value="WD40_repeat_CS"/>
</dbReference>
<feature type="repeat" description="WD" evidence="1">
    <location>
        <begin position="564"/>
        <end position="599"/>
    </location>
</feature>
<accession>A0A9K3PSA9</accession>
<evidence type="ECO:0000256" key="3">
    <source>
        <dbReference type="SAM" id="Phobius"/>
    </source>
</evidence>
<feature type="repeat" description="WD" evidence="1">
    <location>
        <begin position="691"/>
        <end position="731"/>
    </location>
</feature>
<feature type="compositionally biased region" description="Low complexity" evidence="2">
    <location>
        <begin position="63"/>
        <end position="80"/>
    </location>
</feature>
<keyword evidence="3" id="KW-1133">Transmembrane helix</keyword>
<dbReference type="Pfam" id="PF00400">
    <property type="entry name" value="WD40"/>
    <property type="match status" value="5"/>
</dbReference>
<dbReference type="PROSITE" id="PS50082">
    <property type="entry name" value="WD_REPEATS_2"/>
    <property type="match status" value="6"/>
</dbReference>
<feature type="repeat" description="WD" evidence="1">
    <location>
        <begin position="462"/>
        <end position="487"/>
    </location>
</feature>
<comment type="caution">
    <text evidence="4">The sequence shown here is derived from an EMBL/GenBank/DDBJ whole genome shotgun (WGS) entry which is preliminary data.</text>
</comment>
<feature type="repeat" description="WD" evidence="1">
    <location>
        <begin position="384"/>
        <end position="397"/>
    </location>
</feature>
<feature type="transmembrane region" description="Helical" evidence="3">
    <location>
        <begin position="182"/>
        <end position="201"/>
    </location>
</feature>
<reference evidence="4" key="2">
    <citation type="submission" date="2021-04" db="EMBL/GenBank/DDBJ databases">
        <authorList>
            <person name="Podell S."/>
        </authorList>
    </citation>
    <scope>NUCLEOTIDE SEQUENCE</scope>
    <source>
        <strain evidence="4">Hildebrandi</strain>
    </source>
</reference>
<keyword evidence="3" id="KW-0812">Transmembrane</keyword>
<reference evidence="4" key="1">
    <citation type="journal article" date="2021" name="Sci. Rep.">
        <title>Diploid genomic architecture of Nitzschia inconspicua, an elite biomass production diatom.</title>
        <authorList>
            <person name="Oliver A."/>
            <person name="Podell S."/>
            <person name="Pinowska A."/>
            <person name="Traller J.C."/>
            <person name="Smith S.R."/>
            <person name="McClure R."/>
            <person name="Beliaev A."/>
            <person name="Bohutskyi P."/>
            <person name="Hill E.A."/>
            <person name="Rabines A."/>
            <person name="Zheng H."/>
            <person name="Allen L.Z."/>
            <person name="Kuo A."/>
            <person name="Grigoriev I.V."/>
            <person name="Allen A.E."/>
            <person name="Hazlebeck D."/>
            <person name="Allen E.E."/>
        </authorList>
    </citation>
    <scope>NUCLEOTIDE SEQUENCE</scope>
    <source>
        <strain evidence="4">Hildebrandi</strain>
    </source>
</reference>
<dbReference type="EMBL" id="JAGRRH010000015">
    <property type="protein sequence ID" value="KAG7357493.1"/>
    <property type="molecule type" value="Genomic_DNA"/>
</dbReference>
<dbReference type="PROSITE" id="PS00678">
    <property type="entry name" value="WD_REPEATS_1"/>
    <property type="match status" value="1"/>
</dbReference>
<name>A0A9K3PSA9_9STRA</name>
<evidence type="ECO:0000313" key="4">
    <source>
        <dbReference type="EMBL" id="KAG7357493.1"/>
    </source>
</evidence>
<evidence type="ECO:0000256" key="1">
    <source>
        <dbReference type="PROSITE-ProRule" id="PRU00221"/>
    </source>
</evidence>
<keyword evidence="3" id="KW-0472">Membrane</keyword>
<dbReference type="InterPro" id="IPR001680">
    <property type="entry name" value="WD40_rpt"/>
</dbReference>
<evidence type="ECO:0000256" key="2">
    <source>
        <dbReference type="SAM" id="MobiDB-lite"/>
    </source>
</evidence>
<keyword evidence="4" id="KW-0418">Kinase</keyword>
<dbReference type="GO" id="GO:0016301">
    <property type="term" value="F:kinase activity"/>
    <property type="evidence" value="ECO:0007669"/>
    <property type="project" value="UniProtKB-KW"/>
</dbReference>
<dbReference type="InterPro" id="IPR053299">
    <property type="entry name" value="ASTRA_WD_repeat"/>
</dbReference>
<organism evidence="4 5">
    <name type="scientific">Nitzschia inconspicua</name>
    <dbReference type="NCBI Taxonomy" id="303405"/>
    <lineage>
        <taxon>Eukaryota</taxon>
        <taxon>Sar</taxon>
        <taxon>Stramenopiles</taxon>
        <taxon>Ochrophyta</taxon>
        <taxon>Bacillariophyta</taxon>
        <taxon>Bacillariophyceae</taxon>
        <taxon>Bacillariophycidae</taxon>
        <taxon>Bacillariales</taxon>
        <taxon>Bacillariaceae</taxon>
        <taxon>Nitzschia</taxon>
    </lineage>
</organism>
<feature type="region of interest" description="Disordered" evidence="2">
    <location>
        <begin position="335"/>
        <end position="355"/>
    </location>
</feature>
<dbReference type="Proteomes" id="UP000693970">
    <property type="component" value="Unassembled WGS sequence"/>
</dbReference>
<dbReference type="OrthoDB" id="538223at2759"/>
<feature type="transmembrane region" description="Helical" evidence="3">
    <location>
        <begin position="222"/>
        <end position="244"/>
    </location>
</feature>
<dbReference type="PROSITE" id="PS50294">
    <property type="entry name" value="WD_REPEATS_REGION"/>
    <property type="match status" value="4"/>
</dbReference>
<keyword evidence="1" id="KW-0853">WD repeat</keyword>
<dbReference type="AlphaFoldDB" id="A0A9K3PSA9"/>
<feature type="repeat" description="WD" evidence="1">
    <location>
        <begin position="650"/>
        <end position="690"/>
    </location>
</feature>
<gene>
    <name evidence="4" type="ORF">IV203_002181</name>
</gene>
<keyword evidence="4" id="KW-0808">Transferase</keyword>
<keyword evidence="5" id="KW-1185">Reference proteome</keyword>
<sequence length="808" mass="89390">MVVAALFEQIVPSERGLTRDDQLVTADEDQLWLQYHAMDATSSTMTTHHNHYPVVHDHSTKNSSIPSRPSPSRATSISSSLSQIPLHGPGFISTTTPPTTATTTRTAVAATRKRRKRCKATKCLASLAADFDVITDWTFYFHCRHEDQTYREEYYQQNNVNNNEYDGHNNDNDQRPYLIPPILLWIIWIVCILGTVLWLILATDGKVASPILRVMGYDKISMGYVLFFSVIVEDLPQVILTFLVEDYFEENGEFNNYALVNVIASLYDTLIKLAEAFDERADIVETGIWCKESLWAHKKKVTCVVPIPVPEDGDDDDDNNLQSVKRDSIGLSSSALRSPVNSQMRSTSNSSRMHVTSIRSSVRQNLLEEAREIVSETKLPRLRFLSASKDQTVRLWDTNANMVGHRRSKCVRTYRGHMDSVSSIAFVKLSEEKRRLVESRTDTAVSDCKAGLSRADAQPNGWNEKPMYFLTGSYDGNVRLWNSTSGKCCCKYTVPFLEGGLRAVKVTCLAYLGEQLTSSQHTTPSSSLRGITPPDKSQDLFVSGYKSGKIRLWDVLTEVCLAVFEGHIGKIHSLCCLQTANRFASASDDGTVRVWTAETPITSSGTLPVCLSASTTDSEELIRPNDTTIGSQTHPKQSVETTRQSALQTFVGHAGPVLAVASVSQKVILTGSTDRSARVWNIENGSCLRIFVGHTEAVTCVAIVDNVTFLTGSNDCTIKVWDGLSATCIRTYTGHTAPVTSVSTTLQSGTFISSSKDLTVKVWVFTAIMPIVRNDDGGTLNDLLGMDDSMACMTCQNRQVDVEENAEP</sequence>
<evidence type="ECO:0000313" key="5">
    <source>
        <dbReference type="Proteomes" id="UP000693970"/>
    </source>
</evidence>
<dbReference type="CDD" id="cd00200">
    <property type="entry name" value="WD40"/>
    <property type="match status" value="1"/>
</dbReference>
<dbReference type="SMART" id="SM00320">
    <property type="entry name" value="WD40"/>
    <property type="match status" value="7"/>
</dbReference>
<proteinExistence type="predicted"/>
<feature type="repeat" description="WD" evidence="1">
    <location>
        <begin position="732"/>
        <end position="763"/>
    </location>
</feature>
<protein>
    <submittedName>
        <fullName evidence="4">Myosin heavy-chain kinase</fullName>
    </submittedName>
</protein>
<feature type="region of interest" description="Disordered" evidence="2">
    <location>
        <begin position="48"/>
        <end position="80"/>
    </location>
</feature>
<dbReference type="PANTHER" id="PTHR44156">
    <property type="entry name" value="SUPERNUMERARY LIMBS, ISOFORM B-RELATED"/>
    <property type="match status" value="1"/>
</dbReference>